<keyword evidence="3" id="KW-1185">Reference proteome</keyword>
<protein>
    <submittedName>
        <fullName evidence="2">Predicted protein</fullName>
    </submittedName>
</protein>
<evidence type="ECO:0000313" key="3">
    <source>
        <dbReference type="Proteomes" id="UP000002668"/>
    </source>
</evidence>
<proteinExistence type="predicted"/>
<gene>
    <name evidence="2" type="ORF">LEMA_P048810.1</name>
</gene>
<sequence length="688" mass="74170">MDDACTVRAPRQSPSSLEHVRVRRAHSYQPVLFRPLPTRETKQAERGRARPLFFVPCWRHCTQQATPVPASQKPAAVLPLCFCASVGARLGKAPVLPANINLLLLSRHRACVTASPSSQRKKRSCTCTTGPPTPSSNANPGLDHAPPFARRCPGPVPALRWRGRQSPVGHELVWNGVEGNKQCRKRGMHVAPLLCTTQKVSVVTHAHLHRVPRCILMLAMADSRNVLYCAMALLLHGTPLGESLTACSHPETRGMPFSIFTCATPETNRHVVGLAYARHRPWSSTLGRRYPAMLDPGELSFMPDAINGERCDRTADPSSSFSEPSLASPVVTFCLHSSTSALVGAVYAGVSGRRSSARYLAPLANCDGLREIMSGVSHRRLMTMTDVHFVASTASASGTQSSYSPSAAEMRMVSKRDATAGVTFVFLPAPSCPSSAFLLVYDTGAFATGTVRGGRFDQVFHPRARRRAERGGYCIVPTAQWAGKRRGGKKGEKVAMQYLQCAPSHVSRPRQDESVDVRGTNTWQPIPLPSGPPGVNDGGALDSGRTGARGLPCALKPETASTTEGHKVLTGAVNSSPTVIIQRRRSRVVDCRYPAPPAWSSETQLHSDTPPPHLLVLSYAAVVPCRSSAKTNLFSTTSESCVLVLFESTPIAVLYGPVMSKLTCVVVQGGAVAHLARLRRKAVEQPSF</sequence>
<dbReference type="VEuPathDB" id="FungiDB:LEMA_P048810.1"/>
<feature type="region of interest" description="Disordered" evidence="1">
    <location>
        <begin position="121"/>
        <end position="141"/>
    </location>
</feature>
<evidence type="ECO:0000256" key="1">
    <source>
        <dbReference type="SAM" id="MobiDB-lite"/>
    </source>
</evidence>
<dbReference type="InParanoid" id="E5R4Q2"/>
<name>E5R4Q2_LEPMJ</name>
<dbReference type="HOGENOM" id="CLU_400125_0_0_1"/>
<reference evidence="3" key="1">
    <citation type="journal article" date="2011" name="Nat. Commun.">
        <title>Effector diversification within compartments of the Leptosphaeria maculans genome affected by Repeat-Induced Point mutations.</title>
        <authorList>
            <person name="Rouxel T."/>
            <person name="Grandaubert J."/>
            <person name="Hane J.K."/>
            <person name="Hoede C."/>
            <person name="van de Wouw A.P."/>
            <person name="Couloux A."/>
            <person name="Dominguez V."/>
            <person name="Anthouard V."/>
            <person name="Bally P."/>
            <person name="Bourras S."/>
            <person name="Cozijnsen A.J."/>
            <person name="Ciuffetti L.M."/>
            <person name="Degrave A."/>
            <person name="Dilmaghani A."/>
            <person name="Duret L."/>
            <person name="Fudal I."/>
            <person name="Goodwin S.B."/>
            <person name="Gout L."/>
            <person name="Glaser N."/>
            <person name="Linglin J."/>
            <person name="Kema G.H.J."/>
            <person name="Lapalu N."/>
            <person name="Lawrence C.B."/>
            <person name="May K."/>
            <person name="Meyer M."/>
            <person name="Ollivier B."/>
            <person name="Poulain J."/>
            <person name="Schoch C.L."/>
            <person name="Simon A."/>
            <person name="Spatafora J.W."/>
            <person name="Stachowiak A."/>
            <person name="Turgeon B.G."/>
            <person name="Tyler B.M."/>
            <person name="Vincent D."/>
            <person name="Weissenbach J."/>
            <person name="Amselem J."/>
            <person name="Quesneville H."/>
            <person name="Oliver R.P."/>
            <person name="Wincker P."/>
            <person name="Balesdent M.-H."/>
            <person name="Howlett B.J."/>
        </authorList>
    </citation>
    <scope>NUCLEOTIDE SEQUENCE [LARGE SCALE GENOMIC DNA]</scope>
    <source>
        <strain evidence="3">JN3 / isolate v23.1.3 / race Av1-4-5-6-7-8</strain>
    </source>
</reference>
<evidence type="ECO:0000313" key="2">
    <source>
        <dbReference type="EMBL" id="CBX92175.1"/>
    </source>
</evidence>
<feature type="region of interest" description="Disordered" evidence="1">
    <location>
        <begin position="523"/>
        <end position="547"/>
    </location>
</feature>
<accession>E5R4Q2</accession>
<dbReference type="Proteomes" id="UP000002668">
    <property type="component" value="Genome"/>
</dbReference>
<organism evidence="3">
    <name type="scientific">Leptosphaeria maculans (strain JN3 / isolate v23.1.3 / race Av1-4-5-6-7-8)</name>
    <name type="common">Blackleg fungus</name>
    <name type="synonym">Phoma lingam</name>
    <dbReference type="NCBI Taxonomy" id="985895"/>
    <lineage>
        <taxon>Eukaryota</taxon>
        <taxon>Fungi</taxon>
        <taxon>Dikarya</taxon>
        <taxon>Ascomycota</taxon>
        <taxon>Pezizomycotina</taxon>
        <taxon>Dothideomycetes</taxon>
        <taxon>Pleosporomycetidae</taxon>
        <taxon>Pleosporales</taxon>
        <taxon>Pleosporineae</taxon>
        <taxon>Leptosphaeriaceae</taxon>
        <taxon>Plenodomus</taxon>
        <taxon>Plenodomus lingam/Leptosphaeria maculans species complex</taxon>
    </lineage>
</organism>
<dbReference type="AlphaFoldDB" id="E5R4Q2"/>
<dbReference type="EMBL" id="FP929083">
    <property type="protein sequence ID" value="CBX92175.1"/>
    <property type="molecule type" value="Genomic_DNA"/>
</dbReference>